<dbReference type="PRINTS" id="PR00507">
    <property type="entry name" value="N12N6MTFRASE"/>
</dbReference>
<dbReference type="GO" id="GO:0009307">
    <property type="term" value="P:DNA restriction-modification system"/>
    <property type="evidence" value="ECO:0007669"/>
    <property type="project" value="UniProtKB-KW"/>
</dbReference>
<keyword evidence="4" id="KW-0680">Restriction system</keyword>
<keyword evidence="3" id="KW-0949">S-adenosyl-L-methionine</keyword>
<protein>
    <submittedName>
        <fullName evidence="7">N-6 DNA Methylase</fullName>
    </submittedName>
</protein>
<dbReference type="Proteomes" id="UP000198848">
    <property type="component" value="Unassembled WGS sequence"/>
</dbReference>
<dbReference type="PANTHER" id="PTHR33841">
    <property type="entry name" value="DNA METHYLTRANSFERASE YEEA-RELATED"/>
    <property type="match status" value="1"/>
</dbReference>
<proteinExistence type="predicted"/>
<dbReference type="AlphaFoldDB" id="A0A1H1FXY5"/>
<evidence type="ECO:0000259" key="6">
    <source>
        <dbReference type="Pfam" id="PF22837"/>
    </source>
</evidence>
<dbReference type="InterPro" id="IPR002052">
    <property type="entry name" value="DNA_methylase_N6_adenine_CS"/>
</dbReference>
<keyword evidence="2" id="KW-0808">Transferase</keyword>
<evidence type="ECO:0000313" key="7">
    <source>
        <dbReference type="EMBL" id="SDR05803.1"/>
    </source>
</evidence>
<dbReference type="GO" id="GO:0008170">
    <property type="term" value="F:N-methyltransferase activity"/>
    <property type="evidence" value="ECO:0007669"/>
    <property type="project" value="InterPro"/>
</dbReference>
<dbReference type="Pfam" id="PF22837">
    <property type="entry name" value="M_Eco57I_C"/>
    <property type="match status" value="1"/>
</dbReference>
<feature type="domain" description="DNA methylase adenine-specific" evidence="5">
    <location>
        <begin position="228"/>
        <end position="480"/>
    </location>
</feature>
<gene>
    <name evidence="7" type="ORF">SAMN04489842_2165</name>
</gene>
<organism evidence="7 8">
    <name type="scientific">Natronobacterium texcoconense</name>
    <dbReference type="NCBI Taxonomy" id="1095778"/>
    <lineage>
        <taxon>Archaea</taxon>
        <taxon>Methanobacteriati</taxon>
        <taxon>Methanobacteriota</taxon>
        <taxon>Stenosarchaea group</taxon>
        <taxon>Halobacteria</taxon>
        <taxon>Halobacteriales</taxon>
        <taxon>Natrialbaceae</taxon>
        <taxon>Natronobacterium</taxon>
    </lineage>
</organism>
<sequence length="792" mass="89623">MSLCRDLREDQPQLKYPLHDFLAAVAETAPADTTDIESIVDCSYELTIKKLKTLRSLGIIKSSRVGPAYQWKLDQLAIDHNSSGEVDVDQQEVVCLLIETIDGIASDLCQRTSLTGEIPTRHQQWLSDRNMDDSQRSKEILSRTCIFDFYLKSALYSLHKPEHEELEELSVDSDFQARFAEAERITQDKGFELSVPANLIVELTETEIQTVLALRSALGAVSHPAESLSMVYERLFVQEDRRDLGQFATPNYISNILAKWAIDDADDIVLDPGVGAGMLSSAAISEKLRQGANKPLQDIRANDIDELSVSMAAVSLKLVDGPGSPVLEKGNFLDFTAHDWTESGRVQTETVDAVVANPPYSRSQALEPDLKANANQTVSRETGIDFHGKSPLYVYFIAHAAQFVAEGGRLAFIIPSGFMKTEFGVPFKQYLLNRFQIDAIVQLDEDENTFRGVRTTATLVFLEYKQAPEDHETTFINLPKWPDIDNINELLNIDFPDDPEEDGYRVDLLQRLLSPEDDWQHYFSPTEMDEIKGLGEFRDIAQIKRGIATGNNDLFCLNEADLEEHNIPDRFLQPIIKSAQDIPGYEITKQDWEEWRAKGKDVWLLYAYENGKKLVDRDLLDEYLSYAEEAFDTDRELFDRRNPWYCVDQRDPAPILAKYMSRTGSQFIYNGANVRTLNNFHNIDPNFEPDEQSVKALLAYLNSNIVRKEISKVSRSYSGLEKIELGALKSAPVIDPRELEVSVVDRLAALFDKLEKRERSDGDVEGIREDIDDTLRDILDFSVESDASAVED</sequence>
<evidence type="ECO:0000256" key="3">
    <source>
        <dbReference type="ARBA" id="ARBA00022691"/>
    </source>
</evidence>
<reference evidence="8" key="1">
    <citation type="submission" date="2016-10" db="EMBL/GenBank/DDBJ databases">
        <authorList>
            <person name="Varghese N."/>
            <person name="Submissions S."/>
        </authorList>
    </citation>
    <scope>NUCLEOTIDE SEQUENCE [LARGE SCALE GENOMIC DNA]</scope>
    <source>
        <strain evidence="8">DSM 24767</strain>
    </source>
</reference>
<dbReference type="SUPFAM" id="SSF53335">
    <property type="entry name" value="S-adenosyl-L-methionine-dependent methyltransferases"/>
    <property type="match status" value="1"/>
</dbReference>
<evidence type="ECO:0000256" key="2">
    <source>
        <dbReference type="ARBA" id="ARBA00022679"/>
    </source>
</evidence>
<dbReference type="STRING" id="1095778.SAMN04489842_2165"/>
<dbReference type="InterPro" id="IPR029063">
    <property type="entry name" value="SAM-dependent_MTases_sf"/>
</dbReference>
<dbReference type="Pfam" id="PF02384">
    <property type="entry name" value="N6_Mtase"/>
    <property type="match status" value="1"/>
</dbReference>
<evidence type="ECO:0000256" key="1">
    <source>
        <dbReference type="ARBA" id="ARBA00022603"/>
    </source>
</evidence>
<evidence type="ECO:0000259" key="5">
    <source>
        <dbReference type="Pfam" id="PF02384"/>
    </source>
</evidence>
<dbReference type="GO" id="GO:0032259">
    <property type="term" value="P:methylation"/>
    <property type="evidence" value="ECO:0007669"/>
    <property type="project" value="UniProtKB-KW"/>
</dbReference>
<dbReference type="PROSITE" id="PS00092">
    <property type="entry name" value="N6_MTASE"/>
    <property type="match status" value="1"/>
</dbReference>
<evidence type="ECO:0000256" key="4">
    <source>
        <dbReference type="ARBA" id="ARBA00022747"/>
    </source>
</evidence>
<evidence type="ECO:0000313" key="8">
    <source>
        <dbReference type="Proteomes" id="UP000198848"/>
    </source>
</evidence>
<dbReference type="GO" id="GO:0003677">
    <property type="term" value="F:DNA binding"/>
    <property type="evidence" value="ECO:0007669"/>
    <property type="project" value="InterPro"/>
</dbReference>
<accession>A0A1H1FXY5</accession>
<dbReference type="GO" id="GO:0009007">
    <property type="term" value="F:site-specific DNA-methyltransferase (adenine-specific) activity"/>
    <property type="evidence" value="ECO:0007669"/>
    <property type="project" value="UniProtKB-EC"/>
</dbReference>
<dbReference type="Gene3D" id="3.40.50.150">
    <property type="entry name" value="Vaccinia Virus protein VP39"/>
    <property type="match status" value="1"/>
</dbReference>
<dbReference type="EMBL" id="FNLC01000002">
    <property type="protein sequence ID" value="SDR05803.1"/>
    <property type="molecule type" value="Genomic_DNA"/>
</dbReference>
<dbReference type="InterPro" id="IPR003356">
    <property type="entry name" value="DNA_methylase_A-5"/>
</dbReference>
<dbReference type="InterPro" id="IPR054520">
    <property type="entry name" value="M_Eco57I_C"/>
</dbReference>
<dbReference type="PANTHER" id="PTHR33841:SF5">
    <property type="entry name" value="DNA METHYLASE (MODIFICATION METHYLASE) (METHYLTRANSFERASE)-RELATED"/>
    <property type="match status" value="1"/>
</dbReference>
<dbReference type="InterPro" id="IPR050953">
    <property type="entry name" value="N4_N6_ade-DNA_methylase"/>
</dbReference>
<keyword evidence="1 7" id="KW-0489">Methyltransferase</keyword>
<feature type="domain" description="Type II methyltransferase M.Eco57I C-terminal" evidence="6">
    <location>
        <begin position="529"/>
        <end position="719"/>
    </location>
</feature>
<keyword evidence="8" id="KW-1185">Reference proteome</keyword>
<name>A0A1H1FXY5_NATTX</name>